<sequence>MEINQIINFNNLAKINYKSIINCNQNYGPVIINRVLDGDYRKFYSYGKISLPNKSKTLDLIEKAKLSFSEYTEIKENFIKNKYINNVKNLQVFLSKDRHFYCVNFNCNTSDEFLYFTGIFEKDTGNYFAIIYYHDMYHGANLRLSSNNYDIFDDIQFWDYKHIVKNDPLNIILKLNKRFNKFYSDIQIKVNNNMDGKSKYIYYDN</sequence>
<dbReference type="EMBL" id="MG779395">
    <property type="protein sequence ID" value="AUV59011.1"/>
    <property type="molecule type" value="Genomic_DNA"/>
</dbReference>
<organism evidence="1">
    <name type="scientific">Bandra megavirus</name>
    <dbReference type="NCBI Taxonomy" id="2071566"/>
    <lineage>
        <taxon>Viruses</taxon>
        <taxon>Varidnaviria</taxon>
        <taxon>Bamfordvirae</taxon>
        <taxon>Nucleocytoviricota</taxon>
        <taxon>Megaviricetes</taxon>
        <taxon>Imitervirales</taxon>
        <taxon>Mimiviridae</taxon>
        <taxon>Megamimivirinae</taxon>
        <taxon>Megavirus</taxon>
    </lineage>
</organism>
<evidence type="ECO:0000313" key="1">
    <source>
        <dbReference type="EMBL" id="AUV59011.1"/>
    </source>
</evidence>
<accession>A0A2K9V9X7</accession>
<name>A0A2K9V9X7_9VIRU</name>
<proteinExistence type="predicted"/>
<protein>
    <submittedName>
        <fullName evidence="1">Uncharacterized protein</fullName>
    </submittedName>
</protein>
<reference evidence="1" key="1">
    <citation type="submission" date="2018-01" db="EMBL/GenBank/DDBJ databases">
        <title>Draft genome sequence of Bandra megavirus.</title>
        <authorList>
            <person name="Chatterjee A."/>
            <person name="Yadav R."/>
            <person name="Kondabagil K."/>
        </authorList>
    </citation>
    <scope>NUCLEOTIDE SEQUENCE</scope>
    <source>
        <strain evidence="1">KK-1</strain>
    </source>
</reference>